<gene>
    <name evidence="2" type="ORF">NCTC12020_01180</name>
</gene>
<proteinExistence type="predicted"/>
<dbReference type="AlphaFoldDB" id="A0A380NL24"/>
<name>A0A380NL24_9FIRM</name>
<accession>A0A380NL24</accession>
<organism evidence="2 3">
    <name type="scientific">Veillonella criceti</name>
    <dbReference type="NCBI Taxonomy" id="103891"/>
    <lineage>
        <taxon>Bacteria</taxon>
        <taxon>Bacillati</taxon>
        <taxon>Bacillota</taxon>
        <taxon>Negativicutes</taxon>
        <taxon>Veillonellales</taxon>
        <taxon>Veillonellaceae</taxon>
        <taxon>Veillonella</taxon>
    </lineage>
</organism>
<evidence type="ECO:0000256" key="1">
    <source>
        <dbReference type="SAM" id="Phobius"/>
    </source>
</evidence>
<dbReference type="RefSeq" id="WP_115310343.1">
    <property type="nucleotide sequence ID" value="NZ_UHIO01000001.1"/>
</dbReference>
<keyword evidence="3" id="KW-1185">Reference proteome</keyword>
<evidence type="ECO:0000313" key="3">
    <source>
        <dbReference type="Proteomes" id="UP000255367"/>
    </source>
</evidence>
<keyword evidence="1" id="KW-0472">Membrane</keyword>
<dbReference type="OrthoDB" id="1628895at2"/>
<keyword evidence="1" id="KW-0812">Transmembrane</keyword>
<dbReference type="Proteomes" id="UP000255367">
    <property type="component" value="Unassembled WGS sequence"/>
</dbReference>
<reference evidence="2 3" key="1">
    <citation type="submission" date="2018-06" db="EMBL/GenBank/DDBJ databases">
        <authorList>
            <consortium name="Pathogen Informatics"/>
            <person name="Doyle S."/>
        </authorList>
    </citation>
    <scope>NUCLEOTIDE SEQUENCE [LARGE SCALE GENOMIC DNA]</scope>
    <source>
        <strain evidence="2 3">NCTC12020</strain>
    </source>
</reference>
<evidence type="ECO:0000313" key="2">
    <source>
        <dbReference type="EMBL" id="SUP43437.1"/>
    </source>
</evidence>
<keyword evidence="1" id="KW-1133">Transmembrane helix</keyword>
<sequence>MLNKVYVKWLLFLVVAAITLVSPFFIQQRSTSLLQGGGEYQWPVTLSRTASWIPSDYLEVKFLGSRASWQGGRLPAINQEVYVWVSPKANGILEVKGVADTKPATGDYILARVTKIDGTEVEFQLLFNRVTLDLNKVNPQFYTTYKGTLLATLKIKDGYGIVTGVYSRGVALEMATPESESQQELDSRTPVEQIGEPTTMGMVAIAGE</sequence>
<protein>
    <submittedName>
        <fullName evidence="2">Uncharacterized protein</fullName>
    </submittedName>
</protein>
<feature type="transmembrane region" description="Helical" evidence="1">
    <location>
        <begin position="6"/>
        <end position="26"/>
    </location>
</feature>
<dbReference type="EMBL" id="UHIO01000001">
    <property type="protein sequence ID" value="SUP43437.1"/>
    <property type="molecule type" value="Genomic_DNA"/>
</dbReference>